<evidence type="ECO:0000313" key="7">
    <source>
        <dbReference type="EMBL" id="MBB5270702.1"/>
    </source>
</evidence>
<dbReference type="InterPro" id="IPR036388">
    <property type="entry name" value="WH-like_DNA-bd_sf"/>
</dbReference>
<dbReference type="InterPro" id="IPR037423">
    <property type="entry name" value="CysB_PBP2"/>
</dbReference>
<evidence type="ECO:0000313" key="8">
    <source>
        <dbReference type="Proteomes" id="UP000532440"/>
    </source>
</evidence>
<accession>A0A7W8M7M4</accession>
<dbReference type="PANTHER" id="PTHR30126:SF6">
    <property type="entry name" value="HTH-TYPE TRANSCRIPTIONAL REGULATOR CYSB-RELATED"/>
    <property type="match status" value="1"/>
</dbReference>
<evidence type="ECO:0000256" key="5">
    <source>
        <dbReference type="SAM" id="MobiDB-lite"/>
    </source>
</evidence>
<dbReference type="EMBL" id="JACHGB010000002">
    <property type="protein sequence ID" value="MBB5270702.1"/>
    <property type="molecule type" value="Genomic_DNA"/>
</dbReference>
<dbReference type="PANTHER" id="PTHR30126">
    <property type="entry name" value="HTH-TYPE TRANSCRIPTIONAL REGULATOR"/>
    <property type="match status" value="1"/>
</dbReference>
<dbReference type="Pfam" id="PF03466">
    <property type="entry name" value="LysR_substrate"/>
    <property type="match status" value="1"/>
</dbReference>
<evidence type="ECO:0000259" key="6">
    <source>
        <dbReference type="PROSITE" id="PS50931"/>
    </source>
</evidence>
<dbReference type="PROSITE" id="PS50931">
    <property type="entry name" value="HTH_LYSR"/>
    <property type="match status" value="1"/>
</dbReference>
<dbReference type="Gene3D" id="1.10.10.10">
    <property type="entry name" value="Winged helix-like DNA-binding domain superfamily/Winged helix DNA-binding domain"/>
    <property type="match status" value="1"/>
</dbReference>
<evidence type="ECO:0000256" key="2">
    <source>
        <dbReference type="ARBA" id="ARBA00023015"/>
    </source>
</evidence>
<dbReference type="FunFam" id="1.10.10.10:FF:000001">
    <property type="entry name" value="LysR family transcriptional regulator"/>
    <property type="match status" value="1"/>
</dbReference>
<dbReference type="CDD" id="cd08413">
    <property type="entry name" value="PBP2_CysB_like"/>
    <property type="match status" value="1"/>
</dbReference>
<dbReference type="AlphaFoldDB" id="A0A7W8M7M4"/>
<protein>
    <submittedName>
        <fullName evidence="7">LysR family cys regulon transcriptional activator</fullName>
    </submittedName>
</protein>
<dbReference type="RefSeq" id="WP_183964359.1">
    <property type="nucleotide sequence ID" value="NZ_BAABEW010000008.1"/>
</dbReference>
<dbReference type="InterPro" id="IPR036390">
    <property type="entry name" value="WH_DNA-bd_sf"/>
</dbReference>
<sequence>MNFQQLRSLRETVRRGLSLTAAAEALHTSQPALSKQIRELEDELGVALFVRHGKKYTQLTEAGGRILGIAERLLGQADDIRRVGAEYASGDAGTLSIAATHTQARYALPPLLARFRQEYPRVRLRLHQGNPEQVGTMVAHGEAVFGLATEALDRNPSLQTLAAYRWRHCVVVPRGHPLAASGIAELGQLAEWPLITYSAEFAGRRNIDQAFTERRIAPDIVLEAIDSDVIKTYVALGFGIGLIAGIAYDPDRDRELEQVDLGDLLPVNVARLAMREGAFLRGFERRFVELLTGDVAPPGADAEPQRGSSSSSAAGESIRKSAPHSSGREAAPQNP</sequence>
<dbReference type="Pfam" id="PF00126">
    <property type="entry name" value="HTH_1"/>
    <property type="match status" value="1"/>
</dbReference>
<dbReference type="SUPFAM" id="SSF53850">
    <property type="entry name" value="Periplasmic binding protein-like II"/>
    <property type="match status" value="1"/>
</dbReference>
<name>A0A7W8M7M4_9BURK</name>
<dbReference type="GO" id="GO:0019344">
    <property type="term" value="P:cysteine biosynthetic process"/>
    <property type="evidence" value="ECO:0007669"/>
    <property type="project" value="TreeGrafter"/>
</dbReference>
<proteinExistence type="inferred from homology"/>
<keyword evidence="8" id="KW-1185">Reference proteome</keyword>
<evidence type="ECO:0000256" key="3">
    <source>
        <dbReference type="ARBA" id="ARBA00023125"/>
    </source>
</evidence>
<dbReference type="GO" id="GO:0003700">
    <property type="term" value="F:DNA-binding transcription factor activity"/>
    <property type="evidence" value="ECO:0007669"/>
    <property type="project" value="InterPro"/>
</dbReference>
<organism evidence="7 8">
    <name type="scientific">Quisquiliibacterium transsilvanicum</name>
    <dbReference type="NCBI Taxonomy" id="1549638"/>
    <lineage>
        <taxon>Bacteria</taxon>
        <taxon>Pseudomonadati</taxon>
        <taxon>Pseudomonadota</taxon>
        <taxon>Betaproteobacteria</taxon>
        <taxon>Burkholderiales</taxon>
        <taxon>Burkholderiaceae</taxon>
        <taxon>Quisquiliibacterium</taxon>
    </lineage>
</organism>
<reference evidence="7 8" key="1">
    <citation type="submission" date="2020-08" db="EMBL/GenBank/DDBJ databases">
        <title>Genomic Encyclopedia of Type Strains, Phase IV (KMG-IV): sequencing the most valuable type-strain genomes for metagenomic binning, comparative biology and taxonomic classification.</title>
        <authorList>
            <person name="Goeker M."/>
        </authorList>
    </citation>
    <scope>NUCLEOTIDE SEQUENCE [LARGE SCALE GENOMIC DNA]</scope>
    <source>
        <strain evidence="7 8">DSM 29781</strain>
    </source>
</reference>
<feature type="region of interest" description="Disordered" evidence="5">
    <location>
        <begin position="294"/>
        <end position="335"/>
    </location>
</feature>
<dbReference type="PRINTS" id="PR00039">
    <property type="entry name" value="HTHLYSR"/>
</dbReference>
<evidence type="ECO:0000256" key="1">
    <source>
        <dbReference type="ARBA" id="ARBA00009437"/>
    </source>
</evidence>
<comment type="similarity">
    <text evidence="1">Belongs to the LysR transcriptional regulatory family.</text>
</comment>
<keyword evidence="4" id="KW-0804">Transcription</keyword>
<dbReference type="InterPro" id="IPR005119">
    <property type="entry name" value="LysR_subst-bd"/>
</dbReference>
<feature type="compositionally biased region" description="Low complexity" evidence="5">
    <location>
        <begin position="307"/>
        <end position="316"/>
    </location>
</feature>
<dbReference type="InterPro" id="IPR000847">
    <property type="entry name" value="LysR_HTH_N"/>
</dbReference>
<gene>
    <name evidence="7" type="ORF">HNQ70_000706</name>
</gene>
<dbReference type="Proteomes" id="UP000532440">
    <property type="component" value="Unassembled WGS sequence"/>
</dbReference>
<keyword evidence="3" id="KW-0238">DNA-binding</keyword>
<keyword evidence="2" id="KW-0805">Transcription regulation</keyword>
<dbReference type="Gene3D" id="3.40.190.10">
    <property type="entry name" value="Periplasmic binding protein-like II"/>
    <property type="match status" value="2"/>
</dbReference>
<evidence type="ECO:0000256" key="4">
    <source>
        <dbReference type="ARBA" id="ARBA00023163"/>
    </source>
</evidence>
<feature type="domain" description="HTH lysR-type" evidence="6">
    <location>
        <begin position="1"/>
        <end position="60"/>
    </location>
</feature>
<dbReference type="SUPFAM" id="SSF46785">
    <property type="entry name" value="Winged helix' DNA-binding domain"/>
    <property type="match status" value="1"/>
</dbReference>
<dbReference type="GO" id="GO:0000976">
    <property type="term" value="F:transcription cis-regulatory region binding"/>
    <property type="evidence" value="ECO:0007669"/>
    <property type="project" value="TreeGrafter"/>
</dbReference>
<comment type="caution">
    <text evidence="7">The sequence shown here is derived from an EMBL/GenBank/DDBJ whole genome shotgun (WGS) entry which is preliminary data.</text>
</comment>